<evidence type="ECO:0000313" key="2">
    <source>
        <dbReference type="EMBL" id="KAB7494091.1"/>
    </source>
</evidence>
<dbReference type="GO" id="GO:0005886">
    <property type="term" value="C:plasma membrane"/>
    <property type="evidence" value="ECO:0007669"/>
    <property type="project" value="TreeGrafter"/>
</dbReference>
<dbReference type="GO" id="GO:0030299">
    <property type="term" value="P:intestinal cholesterol absorption"/>
    <property type="evidence" value="ECO:0007669"/>
    <property type="project" value="TreeGrafter"/>
</dbReference>
<dbReference type="OrthoDB" id="6510177at2759"/>
<evidence type="ECO:0000259" key="1">
    <source>
        <dbReference type="Pfam" id="PF16414"/>
    </source>
</evidence>
<dbReference type="Proteomes" id="UP000326759">
    <property type="component" value="Unassembled WGS sequence"/>
</dbReference>
<proteinExistence type="predicted"/>
<dbReference type="GO" id="GO:0015918">
    <property type="term" value="P:sterol transport"/>
    <property type="evidence" value="ECO:0007669"/>
    <property type="project" value="TreeGrafter"/>
</dbReference>
<dbReference type="PANTHER" id="PTHR45727:SF2">
    <property type="entry name" value="NPC INTRACELLULAR CHOLESTEROL TRANSPORTER 1"/>
    <property type="match status" value="1"/>
</dbReference>
<evidence type="ECO:0000313" key="3">
    <source>
        <dbReference type="Proteomes" id="UP000326759"/>
    </source>
</evidence>
<dbReference type="EMBL" id="SEYY01024476">
    <property type="protein sequence ID" value="KAB7494091.1"/>
    <property type="molecule type" value="Genomic_DNA"/>
</dbReference>
<protein>
    <submittedName>
        <fullName evidence="2">Niemann-Pick C1-like protein 1</fullName>
    </submittedName>
</protein>
<dbReference type="GO" id="GO:0015485">
    <property type="term" value="F:cholesterol binding"/>
    <property type="evidence" value="ECO:0007669"/>
    <property type="project" value="TreeGrafter"/>
</dbReference>
<reference evidence="2 3" key="1">
    <citation type="journal article" date="2019" name="PLoS Biol.">
        <title>Sex chromosomes control vertical transmission of feminizing Wolbachia symbionts in an isopod.</title>
        <authorList>
            <person name="Becking T."/>
            <person name="Chebbi M.A."/>
            <person name="Giraud I."/>
            <person name="Moumen B."/>
            <person name="Laverre T."/>
            <person name="Caubet Y."/>
            <person name="Peccoud J."/>
            <person name="Gilbert C."/>
            <person name="Cordaux R."/>
        </authorList>
    </citation>
    <scope>NUCLEOTIDE SEQUENCE [LARGE SCALE GENOMIC DNA]</scope>
    <source>
        <strain evidence="2">ANa2</strain>
        <tissue evidence="2">Whole body excluding digestive tract and cuticle</tissue>
    </source>
</reference>
<accession>A0A5N5SJ41</accession>
<comment type="caution">
    <text evidence="2">The sequence shown here is derived from an EMBL/GenBank/DDBJ whole genome shotgun (WGS) entry which is preliminary data.</text>
</comment>
<dbReference type="AlphaFoldDB" id="A0A5N5SJ41"/>
<keyword evidence="3" id="KW-1185">Reference proteome</keyword>
<feature type="domain" description="Niemann-Pick C1 N-terminal" evidence="1">
    <location>
        <begin position="32"/>
        <end position="265"/>
    </location>
</feature>
<sequence length="272" mass="30478">MEGRKIDEKRSKSFKTLSFIVLQIFVPLTSANQCIWYDHCGKLDNNRADVNCAYNGTAKPLSSAGQELLRKACPELVEELSEGGSFLNTCCNEVQAKSLSNSLKLMEEMLGKCPTCMRNIRVPFCYMTCAPYQSEFLEPVSYKPATLKNKKGKEMISDMKFYIARDFVENIYQSCSGVHFASANQRVIEIFCGSYGASCNAVRLFNYLGDYTNNEYTPLNIQYEFIENGETSGNFKPLNKTTIPCHEAAKDNYPCTCADCATSLPPNSRKLG</sequence>
<gene>
    <name evidence="2" type="primary">Npc1l1</name>
    <name evidence="2" type="ORF">Anas_09367</name>
</gene>
<dbReference type="PANTHER" id="PTHR45727">
    <property type="entry name" value="NPC INTRACELLULAR CHOLESTEROL TRANSPORTER 1"/>
    <property type="match status" value="1"/>
</dbReference>
<name>A0A5N5SJ41_9CRUS</name>
<organism evidence="2 3">
    <name type="scientific">Armadillidium nasatum</name>
    <dbReference type="NCBI Taxonomy" id="96803"/>
    <lineage>
        <taxon>Eukaryota</taxon>
        <taxon>Metazoa</taxon>
        <taxon>Ecdysozoa</taxon>
        <taxon>Arthropoda</taxon>
        <taxon>Crustacea</taxon>
        <taxon>Multicrustacea</taxon>
        <taxon>Malacostraca</taxon>
        <taxon>Eumalacostraca</taxon>
        <taxon>Peracarida</taxon>
        <taxon>Isopoda</taxon>
        <taxon>Oniscidea</taxon>
        <taxon>Crinocheta</taxon>
        <taxon>Armadillidiidae</taxon>
        <taxon>Armadillidium</taxon>
    </lineage>
</organism>
<dbReference type="GO" id="GO:0042632">
    <property type="term" value="P:cholesterol homeostasis"/>
    <property type="evidence" value="ECO:0007669"/>
    <property type="project" value="TreeGrafter"/>
</dbReference>
<dbReference type="InterPro" id="IPR032190">
    <property type="entry name" value="NPC1_N"/>
</dbReference>
<dbReference type="Pfam" id="PF16414">
    <property type="entry name" value="NPC1_N"/>
    <property type="match status" value="1"/>
</dbReference>